<feature type="region of interest" description="Disordered" evidence="1">
    <location>
        <begin position="1"/>
        <end position="57"/>
    </location>
</feature>
<gene>
    <name evidence="3" type="ORF">NAEGRDRAFT_78918</name>
</gene>
<evidence type="ECO:0000313" key="3">
    <source>
        <dbReference type="EMBL" id="EFC47276.1"/>
    </source>
</evidence>
<reference evidence="3 4" key="1">
    <citation type="journal article" date="2010" name="Cell">
        <title>The genome of Naegleria gruberi illuminates early eukaryotic versatility.</title>
        <authorList>
            <person name="Fritz-Laylin L.K."/>
            <person name="Prochnik S.E."/>
            <person name="Ginger M.L."/>
            <person name="Dacks J.B."/>
            <person name="Carpenter M.L."/>
            <person name="Field M.C."/>
            <person name="Kuo A."/>
            <person name="Paredez A."/>
            <person name="Chapman J."/>
            <person name="Pham J."/>
            <person name="Shu S."/>
            <person name="Neupane R."/>
            <person name="Cipriano M."/>
            <person name="Mancuso J."/>
            <person name="Tu H."/>
            <person name="Salamov A."/>
            <person name="Lindquist E."/>
            <person name="Shapiro H."/>
            <person name="Lucas S."/>
            <person name="Grigoriev I.V."/>
            <person name="Cande W.Z."/>
            <person name="Fulton C."/>
            <person name="Rokhsar D.S."/>
            <person name="Dawson S.C."/>
        </authorList>
    </citation>
    <scope>NUCLEOTIDE SEQUENCE [LARGE SCALE GENOMIC DNA]</scope>
    <source>
        <strain evidence="3 4">NEG-M</strain>
    </source>
</reference>
<dbReference type="GeneID" id="8860393"/>
<organism evidence="4">
    <name type="scientific">Naegleria gruberi</name>
    <name type="common">Amoeba</name>
    <dbReference type="NCBI Taxonomy" id="5762"/>
    <lineage>
        <taxon>Eukaryota</taxon>
        <taxon>Discoba</taxon>
        <taxon>Heterolobosea</taxon>
        <taxon>Tetramitia</taxon>
        <taxon>Eutetramitia</taxon>
        <taxon>Vahlkampfiidae</taxon>
        <taxon>Naegleria</taxon>
    </lineage>
</organism>
<dbReference type="KEGG" id="ngr:NAEGRDRAFT_78918"/>
<keyword evidence="2" id="KW-1133">Transmembrane helix</keyword>
<dbReference type="VEuPathDB" id="AmoebaDB:NAEGRDRAFT_78918"/>
<sequence length="283" mass="31559">MTQDPQPTSQPTTISTSNDKLHPPSTSTTQLHHPTESHTKKDADNESNKSSTKSSFRRKQKQRGCLCFRGGKAIKVNTCCGVLELSWIKVLAIVGMALNSFTFLVLLALLIFSQNSNAATNIDLLAIRSDLYLYTAWVDAYTLVAAYSQNKTYLNYYYNYRDTLNTLKDELVSKLPSTLVSQLNSTESYQYSTYLEAADTLAVNMMENGNYSGAVSVLTSGFYYATKLKYRNLLDIILKYILDSQTEAENLSDAAVISSLVIIMCSCCSDSPCHSVHLCIRYQ</sequence>
<feature type="compositionally biased region" description="Basic and acidic residues" evidence="1">
    <location>
        <begin position="33"/>
        <end position="47"/>
    </location>
</feature>
<keyword evidence="2" id="KW-0472">Membrane</keyword>
<dbReference type="InParanoid" id="D2V7M6"/>
<name>D2V7M6_NAEGR</name>
<feature type="compositionally biased region" description="Low complexity" evidence="1">
    <location>
        <begin position="1"/>
        <end position="17"/>
    </location>
</feature>
<keyword evidence="2" id="KW-0812">Transmembrane</keyword>
<evidence type="ECO:0000256" key="1">
    <source>
        <dbReference type="SAM" id="MobiDB-lite"/>
    </source>
</evidence>
<protein>
    <submittedName>
        <fullName evidence="3">Uncharacterized protein</fullName>
    </submittedName>
</protein>
<evidence type="ECO:0000313" key="4">
    <source>
        <dbReference type="Proteomes" id="UP000006671"/>
    </source>
</evidence>
<dbReference type="EMBL" id="GG738855">
    <property type="protein sequence ID" value="EFC47276.1"/>
    <property type="molecule type" value="Genomic_DNA"/>
</dbReference>
<dbReference type="RefSeq" id="XP_002680020.1">
    <property type="nucleotide sequence ID" value="XM_002679974.1"/>
</dbReference>
<evidence type="ECO:0000256" key="2">
    <source>
        <dbReference type="SAM" id="Phobius"/>
    </source>
</evidence>
<feature type="transmembrane region" description="Helical" evidence="2">
    <location>
        <begin position="90"/>
        <end position="112"/>
    </location>
</feature>
<dbReference type="AlphaFoldDB" id="D2V7M6"/>
<dbReference type="Proteomes" id="UP000006671">
    <property type="component" value="Unassembled WGS sequence"/>
</dbReference>
<keyword evidence="4" id="KW-1185">Reference proteome</keyword>
<proteinExistence type="predicted"/>
<accession>D2V7M6</accession>